<evidence type="ECO:0000313" key="2">
    <source>
        <dbReference type="EMBL" id="PWJ42881.1"/>
    </source>
</evidence>
<dbReference type="EMBL" id="QGDO01000002">
    <property type="protein sequence ID" value="PWJ42881.1"/>
    <property type="molecule type" value="Genomic_DNA"/>
</dbReference>
<dbReference type="PROSITE" id="PS51257">
    <property type="entry name" value="PROKAR_LIPOPROTEIN"/>
    <property type="match status" value="1"/>
</dbReference>
<protein>
    <submittedName>
        <fullName evidence="2">GDSL-like lipase/acylhydrolase family protein</fullName>
    </submittedName>
</protein>
<comment type="caution">
    <text evidence="2">The sequence shown here is derived from an EMBL/GenBank/DDBJ whole genome shotgun (WGS) entry which is preliminary data.</text>
</comment>
<dbReference type="SUPFAM" id="SSF52266">
    <property type="entry name" value="SGNH hydrolase"/>
    <property type="match status" value="2"/>
</dbReference>
<accession>A0A315ZBF8</accession>
<dbReference type="OrthoDB" id="9764164at2"/>
<dbReference type="RefSeq" id="WP_109617000.1">
    <property type="nucleotide sequence ID" value="NZ_QGDO01000002.1"/>
</dbReference>
<keyword evidence="1" id="KW-0732">Signal</keyword>
<gene>
    <name evidence="2" type="ORF">BC781_102427</name>
</gene>
<feature type="chain" id="PRO_5016266058" evidence="1">
    <location>
        <begin position="19"/>
        <end position="562"/>
    </location>
</feature>
<proteinExistence type="predicted"/>
<name>A0A315ZBF8_SEDFL</name>
<evidence type="ECO:0000256" key="1">
    <source>
        <dbReference type="SAM" id="SignalP"/>
    </source>
</evidence>
<evidence type="ECO:0000313" key="3">
    <source>
        <dbReference type="Proteomes" id="UP000245535"/>
    </source>
</evidence>
<sequence length="562" mass="59812">MKKAFYYLFLLFSSLVFGCAEIDAPSPSARGENVTLDFTNYIAIGNSLTAGFSDGALYLEAQETSFPAILAERFQTVGLEGFEQPLMPEGNGANGLTEGNGLAGHISLNGFDESTGAPILGVLPPSANPYEKVSNTETLNNYGVPGLRVSEINIPGLGINTELGNPFFFRMISSDDAMSTYQQVVVEKDPTFFTCWLGSNDILGYASSGGVDGIEGNAEGRTGLTPISDFENAYNAFIDALIADEETQGVLLNLPSVMATPLFTTVPWNGLPLDAATANVANLALASILDPQIETQAIVTTVIPSVVDQLVQGGQLSEDDSAAYIADYTAAYIENPEDPQPEGGWDTNIVDATTAGVNQVIASDEFQTTLAQQIAGLKALGFYPDFVEGANPLIAIDETSPTGFRNLVEGELVLLTASSKLSLLAQVIAEGIASGSLSLEDILPALLTDENFLNLEEVENVNTFTEAYNQVIENKAMDENLVLLDINSILNDIVENPVSQDGLTLSTDFISGGLFSLDGTHLTPRGYSFLANEVIRTLNLGFGVRIPSVSISQYRGVIFPNN</sequence>
<dbReference type="InterPro" id="IPR036514">
    <property type="entry name" value="SGNH_hydro_sf"/>
</dbReference>
<feature type="signal peptide" evidence="1">
    <location>
        <begin position="1"/>
        <end position="18"/>
    </location>
</feature>
<dbReference type="AlphaFoldDB" id="A0A315ZBF8"/>
<dbReference type="GO" id="GO:0016788">
    <property type="term" value="F:hydrolase activity, acting on ester bonds"/>
    <property type="evidence" value="ECO:0007669"/>
    <property type="project" value="UniProtKB-ARBA"/>
</dbReference>
<dbReference type="Proteomes" id="UP000245535">
    <property type="component" value="Unassembled WGS sequence"/>
</dbReference>
<organism evidence="2 3">
    <name type="scientific">Sediminitomix flava</name>
    <dbReference type="NCBI Taxonomy" id="379075"/>
    <lineage>
        <taxon>Bacteria</taxon>
        <taxon>Pseudomonadati</taxon>
        <taxon>Bacteroidota</taxon>
        <taxon>Cytophagia</taxon>
        <taxon>Cytophagales</taxon>
        <taxon>Flammeovirgaceae</taxon>
        <taxon>Sediminitomix</taxon>
    </lineage>
</organism>
<dbReference type="Gene3D" id="3.40.50.1110">
    <property type="entry name" value="SGNH hydrolase"/>
    <property type="match status" value="2"/>
</dbReference>
<keyword evidence="3" id="KW-1185">Reference proteome</keyword>
<reference evidence="2 3" key="1">
    <citation type="submission" date="2018-03" db="EMBL/GenBank/DDBJ databases">
        <title>Genomic Encyclopedia of Archaeal and Bacterial Type Strains, Phase II (KMG-II): from individual species to whole genera.</title>
        <authorList>
            <person name="Goeker M."/>
        </authorList>
    </citation>
    <scope>NUCLEOTIDE SEQUENCE [LARGE SCALE GENOMIC DNA]</scope>
    <source>
        <strain evidence="2 3">DSM 28229</strain>
    </source>
</reference>
<keyword evidence="2" id="KW-0378">Hydrolase</keyword>